<reference evidence="6" key="2">
    <citation type="submission" date="2015-07" db="EMBL/GenBank/DDBJ databases">
        <authorList>
            <person name="Noorani M."/>
        </authorList>
    </citation>
    <scope>NUCLEOTIDE SEQUENCE [LARGE SCALE GENOMIC DNA]</scope>
    <source>
        <strain evidence="6">ATCC 27428</strain>
    </source>
</reference>
<accession>A0A2N8P069</accession>
<feature type="domain" description="Diacylglycerol glucosyltransferase N-terminal" evidence="4">
    <location>
        <begin position="37"/>
        <end position="171"/>
    </location>
</feature>
<evidence type="ECO:0000313" key="6">
    <source>
        <dbReference type="EMBL" id="PNE34417.1"/>
    </source>
</evidence>
<dbReference type="AlphaFoldDB" id="A0A2N8P069"/>
<comment type="similarity">
    <text evidence="1">Belongs to the glycosyltransferase 28 family.</text>
</comment>
<name>A0A2N8P069_STREU</name>
<dbReference type="InterPro" id="IPR050519">
    <property type="entry name" value="Glycosyltransf_28_UgtP"/>
</dbReference>
<reference evidence="5 8" key="3">
    <citation type="submission" date="2020-08" db="EMBL/GenBank/DDBJ databases">
        <title>Genomic Encyclopedia of Type Strains, Phase III (KMG-III): the genomes of soil and plant-associated and newly described type strains.</title>
        <authorList>
            <person name="Whitman W."/>
        </authorList>
    </citation>
    <scope>NUCLEOTIDE SEQUENCE [LARGE SCALE GENOMIC DNA]</scope>
    <source>
        <strain evidence="5 8">CECT 3259</strain>
    </source>
</reference>
<evidence type="ECO:0000256" key="2">
    <source>
        <dbReference type="ARBA" id="ARBA00022676"/>
    </source>
</evidence>
<protein>
    <submittedName>
        <fullName evidence="5">UDP-N-acetylglucosamine:LPS N-acetylglucosamine transferase</fullName>
    </submittedName>
</protein>
<dbReference type="RefSeq" id="WP_102917483.1">
    <property type="nucleotide sequence ID" value="NZ_JACHJF010000005.1"/>
</dbReference>
<gene>
    <name evidence="6" type="ORF">AF335_07420</name>
    <name evidence="5" type="ORF">FHS36_002398</name>
</gene>
<keyword evidence="2" id="KW-0328">Glycosyltransferase</keyword>
<evidence type="ECO:0000313" key="5">
    <source>
        <dbReference type="EMBL" id="MBB5118965.1"/>
    </source>
</evidence>
<comment type="caution">
    <text evidence="6">The sequence shown here is derived from an EMBL/GenBank/DDBJ whole genome shotgun (WGS) entry which is preliminary data.</text>
</comment>
<keyword evidence="3 5" id="KW-0808">Transferase</keyword>
<dbReference type="GO" id="GO:0009247">
    <property type="term" value="P:glycolipid biosynthetic process"/>
    <property type="evidence" value="ECO:0007669"/>
    <property type="project" value="InterPro"/>
</dbReference>
<dbReference type="GO" id="GO:0016758">
    <property type="term" value="F:hexosyltransferase activity"/>
    <property type="evidence" value="ECO:0007669"/>
    <property type="project" value="InterPro"/>
</dbReference>
<evidence type="ECO:0000256" key="1">
    <source>
        <dbReference type="ARBA" id="ARBA00006962"/>
    </source>
</evidence>
<keyword evidence="7" id="KW-1185">Reference proteome</keyword>
<dbReference type="Pfam" id="PF13692">
    <property type="entry name" value="Glyco_trans_1_4"/>
    <property type="match status" value="1"/>
</dbReference>
<dbReference type="EMBL" id="LGUI01000002">
    <property type="protein sequence ID" value="PNE34417.1"/>
    <property type="molecule type" value="Genomic_DNA"/>
</dbReference>
<dbReference type="InterPro" id="IPR009695">
    <property type="entry name" value="Diacylglyc_glucosyltr_N"/>
</dbReference>
<reference evidence="7" key="1">
    <citation type="submission" date="2015-07" db="EMBL/GenBank/DDBJ databases">
        <authorList>
            <person name="Graham D.E."/>
            <person name="Giannone R.J."/>
            <person name="Gulvik C.A."/>
            <person name="Hettich R.L."/>
            <person name="Klingeman D.M."/>
            <person name="Mahan K.M."/>
            <person name="Parry R.J."/>
            <person name="Spain J.C."/>
        </authorList>
    </citation>
    <scope>NUCLEOTIDE SEQUENCE [LARGE SCALE GENOMIC DNA]</scope>
    <source>
        <strain evidence="7">ATCC 27428</strain>
    </source>
</reference>
<proteinExistence type="inferred from homology"/>
<evidence type="ECO:0000259" key="4">
    <source>
        <dbReference type="Pfam" id="PF06925"/>
    </source>
</evidence>
<sequence>MVRPQDAVSGMPRALVISGSMGAGHDGAGRELVRRLRERGVEVVLRDFLDALPRPYRTPLRDGYAFTVRHVPAVYGRLARAEEHDSVVRRGTLRMCRTAGRRVARWAAGSDVAVTTFPLASQTLGMLRQDGVPAPRVVCCLTDPAPNRLWLHPGVDVYLTVCQVTVNEAAERYGVAMAVGGPLVASAFRSPVPEVERRALRTELGVPPGRRMVLLVAGALGVGDLPASAAAVRAAPGCVAVALCGRNERLRRKVAALRGVVALGWRDDMPRLMAAADVLVHNAGGLSLTEALVAGLPAVSYRALSGHGRSNAATLARAGLAPWPRTPRELADALERQASRGRVFLPPVPAGQETADVVATLARQGRRT</sequence>
<dbReference type="Proteomes" id="UP000235945">
    <property type="component" value="Unassembled WGS sequence"/>
</dbReference>
<dbReference type="Proteomes" id="UP000528608">
    <property type="component" value="Unassembled WGS sequence"/>
</dbReference>
<organism evidence="6 7">
    <name type="scientific">Streptomyces eurocidicus</name>
    <name type="common">Streptoverticillium eurocidicus</name>
    <dbReference type="NCBI Taxonomy" id="66423"/>
    <lineage>
        <taxon>Bacteria</taxon>
        <taxon>Bacillati</taxon>
        <taxon>Actinomycetota</taxon>
        <taxon>Actinomycetes</taxon>
        <taxon>Kitasatosporales</taxon>
        <taxon>Streptomycetaceae</taxon>
        <taxon>Streptomyces</taxon>
    </lineage>
</organism>
<dbReference type="PANTHER" id="PTHR43025:SF3">
    <property type="entry name" value="MONOGALACTOSYLDIACYLGLYCEROL SYNTHASE 1, CHLOROPLASTIC"/>
    <property type="match status" value="1"/>
</dbReference>
<evidence type="ECO:0000256" key="3">
    <source>
        <dbReference type="ARBA" id="ARBA00022679"/>
    </source>
</evidence>
<dbReference type="OrthoDB" id="9810950at2"/>
<evidence type="ECO:0000313" key="8">
    <source>
        <dbReference type="Proteomes" id="UP000528608"/>
    </source>
</evidence>
<dbReference type="SUPFAM" id="SSF53756">
    <property type="entry name" value="UDP-Glycosyltransferase/glycogen phosphorylase"/>
    <property type="match status" value="1"/>
</dbReference>
<dbReference type="GO" id="GO:0016020">
    <property type="term" value="C:membrane"/>
    <property type="evidence" value="ECO:0007669"/>
    <property type="project" value="GOC"/>
</dbReference>
<dbReference type="Pfam" id="PF06925">
    <property type="entry name" value="MGDG_synth"/>
    <property type="match status" value="1"/>
</dbReference>
<evidence type="ECO:0000313" key="7">
    <source>
        <dbReference type="Proteomes" id="UP000235945"/>
    </source>
</evidence>
<dbReference type="EMBL" id="JACHJF010000005">
    <property type="protein sequence ID" value="MBB5118965.1"/>
    <property type="molecule type" value="Genomic_DNA"/>
</dbReference>
<dbReference type="PANTHER" id="PTHR43025">
    <property type="entry name" value="MONOGALACTOSYLDIACYLGLYCEROL SYNTHASE"/>
    <property type="match status" value="1"/>
</dbReference>
<dbReference type="Gene3D" id="3.40.50.2000">
    <property type="entry name" value="Glycogen Phosphorylase B"/>
    <property type="match status" value="1"/>
</dbReference>